<feature type="transmembrane region" description="Helical" evidence="1">
    <location>
        <begin position="60"/>
        <end position="79"/>
    </location>
</feature>
<dbReference type="EMBL" id="JAIRBT010000001">
    <property type="protein sequence ID" value="MBZ6064700.1"/>
    <property type="molecule type" value="Genomic_DNA"/>
</dbReference>
<reference evidence="2 3" key="1">
    <citation type="submission" date="2021-09" db="EMBL/GenBank/DDBJ databases">
        <title>Aeromonas schubertii isolated from Asian sea bass.</title>
        <authorList>
            <person name="Pinpimai K."/>
        </authorList>
    </citation>
    <scope>NUCLEOTIDE SEQUENCE [LARGE SCALE GENOMIC DNA]</scope>
    <source>
        <strain evidence="2 3">CHULA2021a</strain>
    </source>
</reference>
<evidence type="ECO:0000256" key="1">
    <source>
        <dbReference type="SAM" id="Phobius"/>
    </source>
</evidence>
<dbReference type="Proteomes" id="UP000774958">
    <property type="component" value="Unassembled WGS sequence"/>
</dbReference>
<keyword evidence="1" id="KW-0812">Transmembrane</keyword>
<comment type="caution">
    <text evidence="2">The sequence shown here is derived from an EMBL/GenBank/DDBJ whole genome shotgun (WGS) entry which is preliminary data.</text>
</comment>
<dbReference type="RefSeq" id="WP_224161747.1">
    <property type="nucleotide sequence ID" value="NZ_JAIRBT010000001.1"/>
</dbReference>
<dbReference type="InterPro" id="IPR008473">
    <property type="entry name" value="Phage_holin_3_7"/>
</dbReference>
<keyword evidence="1" id="KW-1133">Transmembrane helix</keyword>
<keyword evidence="3" id="KW-1185">Reference proteome</keyword>
<feature type="transmembrane region" description="Helical" evidence="1">
    <location>
        <begin position="6"/>
        <end position="21"/>
    </location>
</feature>
<name>A0ABS7V5P5_9GAMM</name>
<organism evidence="2 3">
    <name type="scientific">Aeromonas schubertii</name>
    <dbReference type="NCBI Taxonomy" id="652"/>
    <lineage>
        <taxon>Bacteria</taxon>
        <taxon>Pseudomonadati</taxon>
        <taxon>Pseudomonadota</taxon>
        <taxon>Gammaproteobacteria</taxon>
        <taxon>Aeromonadales</taxon>
        <taxon>Aeromonadaceae</taxon>
        <taxon>Aeromonas</taxon>
    </lineage>
</organism>
<gene>
    <name evidence="2" type="ORF">LA374_00510</name>
</gene>
<dbReference type="Pfam" id="PF05449">
    <property type="entry name" value="Phage_holin_3_7"/>
    <property type="match status" value="1"/>
</dbReference>
<proteinExistence type="predicted"/>
<accession>A0ABS7V5P5</accession>
<evidence type="ECO:0000313" key="3">
    <source>
        <dbReference type="Proteomes" id="UP000774958"/>
    </source>
</evidence>
<sequence>MLTILYTVICLAIALRLATFNRNGGDYRPLPALLAWLLTVAAGSVPLRVLLGTLPPPDPAAVLLAAVVLTALLGSRGSVMRLIPRRHPRPFQRTAADIYRRFQP</sequence>
<evidence type="ECO:0000313" key="2">
    <source>
        <dbReference type="EMBL" id="MBZ6064700.1"/>
    </source>
</evidence>
<feature type="transmembrane region" description="Helical" evidence="1">
    <location>
        <begin position="33"/>
        <end position="54"/>
    </location>
</feature>
<protein>
    <submittedName>
        <fullName evidence="2">Phage holin family protein</fullName>
    </submittedName>
</protein>
<keyword evidence="1" id="KW-0472">Membrane</keyword>